<comment type="similarity">
    <text evidence="2 7">Belongs to the PstS family.</text>
</comment>
<dbReference type="GO" id="GO:0042301">
    <property type="term" value="F:phosphate ion binding"/>
    <property type="evidence" value="ECO:0007669"/>
    <property type="project" value="InterPro"/>
</dbReference>
<dbReference type="PANTHER" id="PTHR42996:SF1">
    <property type="entry name" value="PHOSPHATE-BINDING PROTEIN PSTS"/>
    <property type="match status" value="1"/>
</dbReference>
<sequence>MPLTAILISACSDGSRNEKISTNSLAPDTDAQIQLNGSGASFPFPIYAKWFRDFSRSETGVQVDYQAVGSSAGIQDFIAGAVDFAASDAAMSDDEIAEVKQGVVLLPVTAGEVVLAYNLEGVDELKLPRDVYPEIFLGNIDHWQDPRIIAANPNVVLPDSEITVVTRADASGTSYVFTGHLSAINDNFQSAVGQSTTPIWPGGANFVSAPKNDGIAAEIKQTPGAIGYVTYGVAKLTNLPAARLENKVGNFVSPGPAAGGAALASAQFPSGTLPGSTVPNLIAWVPDPSGNNAYPIVSFTWLLVYVDQDNDKAAAMRRLVDYVLTDEAQAEADALGYIPLPQNVREKVREATQYIK</sequence>
<gene>
    <name evidence="9" type="ORF">Mag101_15040</name>
</gene>
<evidence type="ECO:0000256" key="4">
    <source>
        <dbReference type="ARBA" id="ARBA00021889"/>
    </source>
</evidence>
<name>A0A1Q2M815_9GAMM</name>
<comment type="subunit">
    <text evidence="3 7">The complex is composed of two ATP-binding proteins (PstB), two transmembrane proteins (PstC and PstA) and a solute-binding protein (PstS).</text>
</comment>
<reference evidence="9" key="1">
    <citation type="submission" date="2017-02" db="EMBL/GenBank/DDBJ databases">
        <title>Genome of Microbulbifer agarilyticus GP101.</title>
        <authorList>
            <person name="Jung J."/>
            <person name="Bae S.S."/>
            <person name="Baek K."/>
        </authorList>
    </citation>
    <scope>NUCLEOTIDE SEQUENCE [LARGE SCALE GENOMIC DNA]</scope>
    <source>
        <strain evidence="9">GP101</strain>
    </source>
</reference>
<dbReference type="NCBIfam" id="TIGR00975">
    <property type="entry name" value="3a0107s03"/>
    <property type="match status" value="1"/>
</dbReference>
<dbReference type="AlphaFoldDB" id="A0A1Q2M815"/>
<dbReference type="GO" id="GO:0043190">
    <property type="term" value="C:ATP-binding cassette (ABC) transporter complex"/>
    <property type="evidence" value="ECO:0007669"/>
    <property type="project" value="InterPro"/>
</dbReference>
<proteinExistence type="inferred from homology"/>
<dbReference type="InterPro" id="IPR024370">
    <property type="entry name" value="PBP_domain"/>
</dbReference>
<evidence type="ECO:0000256" key="3">
    <source>
        <dbReference type="ARBA" id="ARBA00011529"/>
    </source>
</evidence>
<evidence type="ECO:0000256" key="7">
    <source>
        <dbReference type="PIRNR" id="PIRNR002756"/>
    </source>
</evidence>
<evidence type="ECO:0000256" key="6">
    <source>
        <dbReference type="ARBA" id="ARBA00022592"/>
    </source>
</evidence>
<dbReference type="Pfam" id="PF12849">
    <property type="entry name" value="PBP_like_2"/>
    <property type="match status" value="1"/>
</dbReference>
<dbReference type="KEGG" id="maga:Mag101_15040"/>
<dbReference type="PANTHER" id="PTHR42996">
    <property type="entry name" value="PHOSPHATE-BINDING PROTEIN PSTS"/>
    <property type="match status" value="1"/>
</dbReference>
<feature type="domain" description="PBP" evidence="8">
    <location>
        <begin position="28"/>
        <end position="327"/>
    </location>
</feature>
<dbReference type="GO" id="GO:0035435">
    <property type="term" value="P:phosphate ion transmembrane transport"/>
    <property type="evidence" value="ECO:0007669"/>
    <property type="project" value="InterPro"/>
</dbReference>
<dbReference type="InterPro" id="IPR050962">
    <property type="entry name" value="Phosphate-bind_PstS"/>
</dbReference>
<keyword evidence="10" id="KW-1185">Reference proteome</keyword>
<evidence type="ECO:0000313" key="10">
    <source>
        <dbReference type="Proteomes" id="UP000188219"/>
    </source>
</evidence>
<dbReference type="Proteomes" id="UP000188219">
    <property type="component" value="Chromosome"/>
</dbReference>
<dbReference type="SUPFAM" id="SSF53850">
    <property type="entry name" value="Periplasmic binding protein-like II"/>
    <property type="match status" value="1"/>
</dbReference>
<dbReference type="Gene3D" id="3.40.190.10">
    <property type="entry name" value="Periplasmic binding protein-like II"/>
    <property type="match status" value="2"/>
</dbReference>
<evidence type="ECO:0000313" key="9">
    <source>
        <dbReference type="EMBL" id="AQQ68799.1"/>
    </source>
</evidence>
<dbReference type="CDD" id="cd13565">
    <property type="entry name" value="PBP2_PstS"/>
    <property type="match status" value="1"/>
</dbReference>
<protein>
    <recommendedName>
        <fullName evidence="4 7">Phosphate-binding protein PstS</fullName>
    </recommendedName>
</protein>
<evidence type="ECO:0000256" key="5">
    <source>
        <dbReference type="ARBA" id="ARBA00022448"/>
    </source>
</evidence>
<dbReference type="STRING" id="260552.Mag101_15040"/>
<dbReference type="EMBL" id="CP019650">
    <property type="protein sequence ID" value="AQQ68799.1"/>
    <property type="molecule type" value="Genomic_DNA"/>
</dbReference>
<dbReference type="PIRSF" id="PIRSF002756">
    <property type="entry name" value="PstS"/>
    <property type="match status" value="1"/>
</dbReference>
<evidence type="ECO:0000259" key="8">
    <source>
        <dbReference type="Pfam" id="PF12849"/>
    </source>
</evidence>
<evidence type="ECO:0000256" key="2">
    <source>
        <dbReference type="ARBA" id="ARBA00008725"/>
    </source>
</evidence>
<keyword evidence="6 7" id="KW-0592">Phosphate transport</keyword>
<organism evidence="9 10">
    <name type="scientific">Microbulbifer agarilyticus</name>
    <dbReference type="NCBI Taxonomy" id="260552"/>
    <lineage>
        <taxon>Bacteria</taxon>
        <taxon>Pseudomonadati</taxon>
        <taxon>Pseudomonadota</taxon>
        <taxon>Gammaproteobacteria</taxon>
        <taxon>Cellvibrionales</taxon>
        <taxon>Microbulbiferaceae</taxon>
        <taxon>Microbulbifer</taxon>
    </lineage>
</organism>
<dbReference type="InterPro" id="IPR005673">
    <property type="entry name" value="ABC_phos-bd_PstS"/>
</dbReference>
<evidence type="ECO:0000256" key="1">
    <source>
        <dbReference type="ARBA" id="ARBA00002841"/>
    </source>
</evidence>
<comment type="function">
    <text evidence="1 7">Part of the ABC transporter complex PstSACB involved in phosphate import.</text>
</comment>
<keyword evidence="5 7" id="KW-0813">Transport</keyword>
<accession>A0A1Q2M815</accession>